<evidence type="ECO:0000313" key="9">
    <source>
        <dbReference type="Proteomes" id="UP000321331"/>
    </source>
</evidence>
<evidence type="ECO:0000256" key="3">
    <source>
        <dbReference type="ARBA" id="ARBA00022989"/>
    </source>
</evidence>
<reference evidence="8 9" key="1">
    <citation type="submission" date="2019-07" db="EMBL/GenBank/DDBJ databases">
        <title>The First High-Quality Draft Genome Sequence of the Causal Agent of the Current Panama Disease Epidemic.</title>
        <authorList>
            <person name="Warmington R.J."/>
            <person name="Kay W."/>
            <person name="Jeffries A."/>
            <person name="Bebber D."/>
            <person name="Moore K."/>
            <person name="Studholme D.J."/>
        </authorList>
    </citation>
    <scope>NUCLEOTIDE SEQUENCE [LARGE SCALE GENOMIC DNA]</scope>
    <source>
        <strain evidence="8 9">TR4</strain>
    </source>
</reference>
<evidence type="ECO:0000256" key="1">
    <source>
        <dbReference type="ARBA" id="ARBA00004141"/>
    </source>
</evidence>
<proteinExistence type="inferred from homology"/>
<evidence type="ECO:0000256" key="5">
    <source>
        <dbReference type="ARBA" id="ARBA00038359"/>
    </source>
</evidence>
<protein>
    <recommendedName>
        <fullName evidence="7">Rhodopsin domain-containing protein</fullName>
    </recommendedName>
</protein>
<evidence type="ECO:0000256" key="4">
    <source>
        <dbReference type="ARBA" id="ARBA00023136"/>
    </source>
</evidence>
<keyword evidence="4 6" id="KW-0472">Membrane</keyword>
<feature type="transmembrane region" description="Helical" evidence="6">
    <location>
        <begin position="156"/>
        <end position="177"/>
    </location>
</feature>
<dbReference type="AlphaFoldDB" id="A0A5C6TIA4"/>
<name>A0A5C6TIA4_FUSOC</name>
<evidence type="ECO:0000256" key="2">
    <source>
        <dbReference type="ARBA" id="ARBA00022692"/>
    </source>
</evidence>
<dbReference type="EMBL" id="VMNF01000004">
    <property type="protein sequence ID" value="TXC10587.1"/>
    <property type="molecule type" value="Genomic_DNA"/>
</dbReference>
<evidence type="ECO:0000256" key="6">
    <source>
        <dbReference type="SAM" id="Phobius"/>
    </source>
</evidence>
<keyword evidence="3 6" id="KW-1133">Transmembrane helix</keyword>
<accession>A0A5C6TIA4</accession>
<dbReference type="GO" id="GO:0016020">
    <property type="term" value="C:membrane"/>
    <property type="evidence" value="ECO:0007669"/>
    <property type="project" value="UniProtKB-SubCell"/>
</dbReference>
<comment type="subcellular location">
    <subcellularLocation>
        <location evidence="1">Membrane</location>
        <topology evidence="1">Multi-pass membrane protein</topology>
    </subcellularLocation>
</comment>
<dbReference type="PANTHER" id="PTHR33048:SF47">
    <property type="entry name" value="INTEGRAL MEMBRANE PROTEIN-RELATED"/>
    <property type="match status" value="1"/>
</dbReference>
<feature type="transmembrane region" description="Helical" evidence="6">
    <location>
        <begin position="25"/>
        <end position="46"/>
    </location>
</feature>
<dbReference type="PANTHER" id="PTHR33048">
    <property type="entry name" value="PTH11-LIKE INTEGRAL MEMBRANE PROTEIN (AFU_ORTHOLOGUE AFUA_5G11245)"/>
    <property type="match status" value="1"/>
</dbReference>
<dbReference type="InterPro" id="IPR052337">
    <property type="entry name" value="SAT4-like"/>
</dbReference>
<sequence length="374" mass="41731">MASATNKPAPTSESATLGPDHSATYLAPFSIVIAIVIISTVARIYCRIYPRWRLAWDDYTLIFAFVSTGEESEHLQDTKLLAGKHMALTTTWYSLMVLEYSKYGRAIEKYTQDSSIVGPIEAAMGLIFFWALNVIRISMCLMLLRLKDERAWRWALRSLIVLQVCLIIVATCVQMALCRPLSGLWAPTPDTRCIPVEGFRRYWITHYSNNISAFHIFCDFVISLMPLTFIYAMHRSPLEKILLCGLMGAGLAATAAALVFLIILVKCFGVCRDALFNIRLDTCTSLQLFLGVIAANLPCLKAPLHHILIQRGIVRPAKHPSAGGSPESFLGRMTHGSHVMEQLHDLSRESCTTSRVELRDNKKASHAVTKPSLD</sequence>
<dbReference type="Proteomes" id="UP000321331">
    <property type="component" value="Unassembled WGS sequence"/>
</dbReference>
<feature type="transmembrane region" description="Helical" evidence="6">
    <location>
        <begin position="123"/>
        <end position="144"/>
    </location>
</feature>
<keyword evidence="2 6" id="KW-0812">Transmembrane</keyword>
<dbReference type="InterPro" id="IPR049326">
    <property type="entry name" value="Rhodopsin_dom_fungi"/>
</dbReference>
<dbReference type="Pfam" id="PF20684">
    <property type="entry name" value="Fung_rhodopsin"/>
    <property type="match status" value="1"/>
</dbReference>
<evidence type="ECO:0000313" key="8">
    <source>
        <dbReference type="EMBL" id="TXC10587.1"/>
    </source>
</evidence>
<feature type="transmembrane region" description="Helical" evidence="6">
    <location>
        <begin position="241"/>
        <end position="265"/>
    </location>
</feature>
<gene>
    <name evidence="8" type="ORF">FocTR4_00004363</name>
</gene>
<organism evidence="8 9">
    <name type="scientific">Fusarium oxysporum f. sp. cubense</name>
    <dbReference type="NCBI Taxonomy" id="61366"/>
    <lineage>
        <taxon>Eukaryota</taxon>
        <taxon>Fungi</taxon>
        <taxon>Dikarya</taxon>
        <taxon>Ascomycota</taxon>
        <taxon>Pezizomycotina</taxon>
        <taxon>Sordariomycetes</taxon>
        <taxon>Hypocreomycetidae</taxon>
        <taxon>Hypocreales</taxon>
        <taxon>Nectriaceae</taxon>
        <taxon>Fusarium</taxon>
        <taxon>Fusarium oxysporum species complex</taxon>
    </lineage>
</organism>
<feature type="transmembrane region" description="Helical" evidence="6">
    <location>
        <begin position="213"/>
        <end position="234"/>
    </location>
</feature>
<comment type="similarity">
    <text evidence="5">Belongs to the SAT4 family.</text>
</comment>
<feature type="domain" description="Rhodopsin" evidence="7">
    <location>
        <begin position="42"/>
        <end position="305"/>
    </location>
</feature>
<evidence type="ECO:0000259" key="7">
    <source>
        <dbReference type="Pfam" id="PF20684"/>
    </source>
</evidence>
<comment type="caution">
    <text evidence="8">The sequence shown here is derived from an EMBL/GenBank/DDBJ whole genome shotgun (WGS) entry which is preliminary data.</text>
</comment>